<protein>
    <submittedName>
        <fullName evidence="3">Uncharacterized protein</fullName>
    </submittedName>
</protein>
<proteinExistence type="predicted"/>
<feature type="region of interest" description="Disordered" evidence="2">
    <location>
        <begin position="336"/>
        <end position="367"/>
    </location>
</feature>
<evidence type="ECO:0000313" key="3">
    <source>
        <dbReference type="EMBL" id="KAJ1735863.1"/>
    </source>
</evidence>
<evidence type="ECO:0000256" key="2">
    <source>
        <dbReference type="SAM" id="MobiDB-lite"/>
    </source>
</evidence>
<sequence length="388" mass="41221">MSHTGDLLVLYFDGAAASGDGAVADDSAETSMRVQHRDLVIQSLRENIKEEQEVARHAREVVEQLQAKYVELEAKLTKESRRAGKASGKAKVHWGTIENLQTQLRAMEGSLAERSGELENQCALVGTLMRELGEQRRVVDGLTDVRATNELLARSLRMERAKLDTQIAINGSLASRVSDLEKENARLRVGTDDWPLLMQGGRRSRMAAEDANVIDLVSEATSDLGLHEDVEAIGGAVAAPWERVAAAPAPRRLGPSFGISVRDFEQSRPLGIPAPHASSTAESTSGGGSGASGSTCAASASGSAAAHASPNPFAVVEKPFASLALRNIVFTQGMAPTSTASARTQKPNRPRRGAGAISDGMGGTARTAAERRRATATIQSQITWPLKQ</sequence>
<evidence type="ECO:0000256" key="1">
    <source>
        <dbReference type="SAM" id="Coils"/>
    </source>
</evidence>
<dbReference type="EMBL" id="JANBOI010000009">
    <property type="protein sequence ID" value="KAJ1735863.1"/>
    <property type="molecule type" value="Genomic_DNA"/>
</dbReference>
<evidence type="ECO:0000313" key="4">
    <source>
        <dbReference type="Proteomes" id="UP001143981"/>
    </source>
</evidence>
<dbReference type="OrthoDB" id="8062037at2759"/>
<comment type="caution">
    <text evidence="3">The sequence shown here is derived from an EMBL/GenBank/DDBJ whole genome shotgun (WGS) entry which is preliminary data.</text>
</comment>
<feature type="coiled-coil region" evidence="1">
    <location>
        <begin position="41"/>
        <end position="82"/>
    </location>
</feature>
<feature type="compositionally biased region" description="Polar residues" evidence="2">
    <location>
        <begin position="336"/>
        <end position="345"/>
    </location>
</feature>
<name>A0A9W7YJV9_9FUNG</name>
<dbReference type="AlphaFoldDB" id="A0A9W7YJV9"/>
<reference evidence="3" key="1">
    <citation type="submission" date="2022-07" db="EMBL/GenBank/DDBJ databases">
        <title>Phylogenomic reconstructions and comparative analyses of Kickxellomycotina fungi.</title>
        <authorList>
            <person name="Reynolds N.K."/>
            <person name="Stajich J.E."/>
            <person name="Barry K."/>
            <person name="Grigoriev I.V."/>
            <person name="Crous P."/>
            <person name="Smith M.E."/>
        </authorList>
    </citation>
    <scope>NUCLEOTIDE SEQUENCE</scope>
    <source>
        <strain evidence="3">BCRC 34381</strain>
    </source>
</reference>
<gene>
    <name evidence="3" type="ORF">LPJ61_000307</name>
</gene>
<keyword evidence="1" id="KW-0175">Coiled coil</keyword>
<keyword evidence="4" id="KW-1185">Reference proteome</keyword>
<feature type="region of interest" description="Disordered" evidence="2">
    <location>
        <begin position="268"/>
        <end position="298"/>
    </location>
</feature>
<accession>A0A9W7YJV9</accession>
<organism evidence="3 4">
    <name type="scientific">Coemansia biformis</name>
    <dbReference type="NCBI Taxonomy" id="1286918"/>
    <lineage>
        <taxon>Eukaryota</taxon>
        <taxon>Fungi</taxon>
        <taxon>Fungi incertae sedis</taxon>
        <taxon>Zoopagomycota</taxon>
        <taxon>Kickxellomycotina</taxon>
        <taxon>Kickxellomycetes</taxon>
        <taxon>Kickxellales</taxon>
        <taxon>Kickxellaceae</taxon>
        <taxon>Coemansia</taxon>
    </lineage>
</organism>
<dbReference type="Proteomes" id="UP001143981">
    <property type="component" value="Unassembled WGS sequence"/>
</dbReference>